<dbReference type="EMBL" id="REFZ01000019">
    <property type="protein sequence ID" value="RQG97473.1"/>
    <property type="molecule type" value="Genomic_DNA"/>
</dbReference>
<dbReference type="Gene3D" id="2.130.10.10">
    <property type="entry name" value="YVTN repeat-like/Quinoprotein amine dehydrogenase"/>
    <property type="match status" value="2"/>
</dbReference>
<feature type="compositionally biased region" description="Acidic residues" evidence="1">
    <location>
        <begin position="214"/>
        <end position="225"/>
    </location>
</feature>
<feature type="region of interest" description="Disordered" evidence="1">
    <location>
        <begin position="211"/>
        <end position="237"/>
    </location>
</feature>
<dbReference type="InterPro" id="IPR015943">
    <property type="entry name" value="WD40/YVTN_repeat-like_dom_sf"/>
</dbReference>
<sequence length="418" mass="44866">MTDSVSRRRLLASTGTVLATGLAGCGYQPAGGELDWRDDAGGSPGFTRTSDERWLVDDASLFRIRNRNGRVVEHGTGFVEVEDAYVTVYDSKGTRIWSGAAETQYAGEPAVADGRAYVPLEDGRVTALEREPATDEWDAGTDVRRRWRTDWDGADRSLIADDALVAGVHADGLVAFDADDGATRFDLGREAFGGRRIVDVAVGSGRVWAIGTDEGTDADESDGTNDDAGGTGADREPVLYGVTADGDVRTAASIPAPPGWLETSGSTAVVGVDDEILAFFDGDDPAFVVELEGPTARATPLVVEERDRLYHYADGTLEAVDVDEGRRVWSRDDYSFREPPVADADGVYGRGTGPGATDCGLVAITHEGEPWWHVPPLEELGCAGDLRLVGDRLVVIADGTLYGFRRRPGRRYTIAHRL</sequence>
<feature type="domain" description="Pyrrolo-quinoline quinone repeat" evidence="2">
    <location>
        <begin position="27"/>
        <end position="186"/>
    </location>
</feature>
<evidence type="ECO:0000313" key="4">
    <source>
        <dbReference type="Proteomes" id="UP000281431"/>
    </source>
</evidence>
<dbReference type="InterPro" id="IPR006311">
    <property type="entry name" value="TAT_signal"/>
</dbReference>
<dbReference type="Pfam" id="PF13360">
    <property type="entry name" value="PQQ_2"/>
    <property type="match status" value="1"/>
</dbReference>
<dbReference type="AlphaFoldDB" id="A0A3N6M278"/>
<evidence type="ECO:0000256" key="1">
    <source>
        <dbReference type="SAM" id="MobiDB-lite"/>
    </source>
</evidence>
<accession>A0A3N6M278</accession>
<dbReference type="InterPro" id="IPR002372">
    <property type="entry name" value="PQQ_rpt_dom"/>
</dbReference>
<dbReference type="Proteomes" id="UP000281431">
    <property type="component" value="Unassembled WGS sequence"/>
</dbReference>
<reference evidence="3 4" key="1">
    <citation type="submission" date="2018-10" db="EMBL/GenBank/DDBJ databases">
        <title>Natrarchaeobius chitinivorans gen. nov., sp. nov., and Natrarchaeobius haloalkaliphilus sp. nov., alkaliphilic, chitin-utilizing haloarchaea from hypersaline alkaline lakes.</title>
        <authorList>
            <person name="Sorokin D.Y."/>
            <person name="Elcheninov A.G."/>
            <person name="Kostrikina N.A."/>
            <person name="Bale N.J."/>
            <person name="Sinninghe Damste J.S."/>
            <person name="Khijniak T.V."/>
            <person name="Kublanov I.V."/>
            <person name="Toshchakov S.V."/>
        </authorList>
    </citation>
    <scope>NUCLEOTIDE SEQUENCE [LARGE SCALE GENOMIC DNA]</scope>
    <source>
        <strain evidence="3 4">AArcht7</strain>
    </source>
</reference>
<dbReference type="SUPFAM" id="SSF50998">
    <property type="entry name" value="Quinoprotein alcohol dehydrogenase-like"/>
    <property type="match status" value="1"/>
</dbReference>
<evidence type="ECO:0000313" key="3">
    <source>
        <dbReference type="EMBL" id="RQG97473.1"/>
    </source>
</evidence>
<dbReference type="OrthoDB" id="170335at2157"/>
<name>A0A3N6M278_NATCH</name>
<organism evidence="3 4">
    <name type="scientific">Natrarchaeobius chitinivorans</name>
    <dbReference type="NCBI Taxonomy" id="1679083"/>
    <lineage>
        <taxon>Archaea</taxon>
        <taxon>Methanobacteriati</taxon>
        <taxon>Methanobacteriota</taxon>
        <taxon>Stenosarchaea group</taxon>
        <taxon>Halobacteria</taxon>
        <taxon>Halobacteriales</taxon>
        <taxon>Natrialbaceae</taxon>
        <taxon>Natrarchaeobius</taxon>
    </lineage>
</organism>
<protein>
    <recommendedName>
        <fullName evidence="2">Pyrrolo-quinoline quinone repeat domain-containing protein</fullName>
    </recommendedName>
</protein>
<dbReference type="InterPro" id="IPR011047">
    <property type="entry name" value="Quinoprotein_ADH-like_sf"/>
</dbReference>
<dbReference type="PROSITE" id="PS51257">
    <property type="entry name" value="PROKAR_LIPOPROTEIN"/>
    <property type="match status" value="1"/>
</dbReference>
<evidence type="ECO:0000259" key="2">
    <source>
        <dbReference type="Pfam" id="PF13360"/>
    </source>
</evidence>
<proteinExistence type="predicted"/>
<dbReference type="PROSITE" id="PS51318">
    <property type="entry name" value="TAT"/>
    <property type="match status" value="1"/>
</dbReference>
<gene>
    <name evidence="3" type="ORF">EA472_19115</name>
</gene>
<keyword evidence="4" id="KW-1185">Reference proteome</keyword>
<comment type="caution">
    <text evidence="3">The sequence shown here is derived from an EMBL/GenBank/DDBJ whole genome shotgun (WGS) entry which is preliminary data.</text>
</comment>